<dbReference type="InParanoid" id="A0A067MZH8"/>
<dbReference type="EMBL" id="KL198024">
    <property type="protein sequence ID" value="KDQ17287.1"/>
    <property type="molecule type" value="Genomic_DNA"/>
</dbReference>
<dbReference type="PANTHER" id="PTHR24201">
    <property type="entry name" value="ANK_REP_REGION DOMAIN-CONTAINING PROTEIN"/>
    <property type="match status" value="1"/>
</dbReference>
<evidence type="ECO:0000313" key="4">
    <source>
        <dbReference type="EMBL" id="KDQ17287.1"/>
    </source>
</evidence>
<dbReference type="AlphaFoldDB" id="A0A067MZH8"/>
<dbReference type="PROSITE" id="PS50297">
    <property type="entry name" value="ANK_REP_REGION"/>
    <property type="match status" value="1"/>
</dbReference>
<organism evidence="4 5">
    <name type="scientific">Botryobasidium botryosum (strain FD-172 SS1)</name>
    <dbReference type="NCBI Taxonomy" id="930990"/>
    <lineage>
        <taxon>Eukaryota</taxon>
        <taxon>Fungi</taxon>
        <taxon>Dikarya</taxon>
        <taxon>Basidiomycota</taxon>
        <taxon>Agaricomycotina</taxon>
        <taxon>Agaricomycetes</taxon>
        <taxon>Cantharellales</taxon>
        <taxon>Botryobasidiaceae</taxon>
        <taxon>Botryobasidium</taxon>
    </lineage>
</organism>
<dbReference type="Pfam" id="PF12796">
    <property type="entry name" value="Ank_2"/>
    <property type="match status" value="2"/>
</dbReference>
<evidence type="ECO:0000256" key="3">
    <source>
        <dbReference type="PROSITE-ProRule" id="PRU00023"/>
    </source>
</evidence>
<sequence length="209" mass="22804">MEESAVELAYIRRLLATSDYDVDARDARGRTCLQRAVEWPDSTLVQVMIAHGADVNAIDMEGRRSLHHAAYWSQAGAIEGSFDARPEIMRHLLAAGAVLEAIDGYGDTALSLANDNGRSDAIARLLNEREDINAKDEWGHTLLDRAAWLGSPAAVMALLSVRANPNVSGRHDNRPLHFAAELMNHPEGERAIRALVQAGAKLDVQNSYG</sequence>
<dbReference type="HOGENOM" id="CLU_000134_18_1_1"/>
<dbReference type="SMART" id="SM00248">
    <property type="entry name" value="ANK"/>
    <property type="match status" value="5"/>
</dbReference>
<accession>A0A067MZH8</accession>
<dbReference type="Proteomes" id="UP000027195">
    <property type="component" value="Unassembled WGS sequence"/>
</dbReference>
<gene>
    <name evidence="4" type="ORF">BOTBODRAFT_105841</name>
</gene>
<name>A0A067MZH8_BOTB1</name>
<feature type="non-terminal residue" evidence="4">
    <location>
        <position position="209"/>
    </location>
</feature>
<dbReference type="SUPFAM" id="SSF48403">
    <property type="entry name" value="Ankyrin repeat"/>
    <property type="match status" value="1"/>
</dbReference>
<feature type="repeat" description="ANK" evidence="3">
    <location>
        <begin position="28"/>
        <end position="60"/>
    </location>
</feature>
<dbReference type="OrthoDB" id="341259at2759"/>
<evidence type="ECO:0000313" key="5">
    <source>
        <dbReference type="Proteomes" id="UP000027195"/>
    </source>
</evidence>
<dbReference type="STRING" id="930990.A0A067MZH8"/>
<dbReference type="PROSITE" id="PS50088">
    <property type="entry name" value="ANK_REPEAT"/>
    <property type="match status" value="3"/>
</dbReference>
<reference evidence="5" key="1">
    <citation type="journal article" date="2014" name="Proc. Natl. Acad. Sci. U.S.A.">
        <title>Extensive sampling of basidiomycete genomes demonstrates inadequacy of the white-rot/brown-rot paradigm for wood decay fungi.</title>
        <authorList>
            <person name="Riley R."/>
            <person name="Salamov A.A."/>
            <person name="Brown D.W."/>
            <person name="Nagy L.G."/>
            <person name="Floudas D."/>
            <person name="Held B.W."/>
            <person name="Levasseur A."/>
            <person name="Lombard V."/>
            <person name="Morin E."/>
            <person name="Otillar R."/>
            <person name="Lindquist E.A."/>
            <person name="Sun H."/>
            <person name="LaButti K.M."/>
            <person name="Schmutz J."/>
            <person name="Jabbour D."/>
            <person name="Luo H."/>
            <person name="Baker S.E."/>
            <person name="Pisabarro A.G."/>
            <person name="Walton J.D."/>
            <person name="Blanchette R.A."/>
            <person name="Henrissat B."/>
            <person name="Martin F."/>
            <person name="Cullen D."/>
            <person name="Hibbett D.S."/>
            <person name="Grigoriev I.V."/>
        </authorList>
    </citation>
    <scope>NUCLEOTIDE SEQUENCE [LARGE SCALE GENOMIC DNA]</scope>
    <source>
        <strain evidence="5">FD-172 SS1</strain>
    </source>
</reference>
<dbReference type="InterPro" id="IPR002110">
    <property type="entry name" value="Ankyrin_rpt"/>
</dbReference>
<dbReference type="Gene3D" id="1.25.40.20">
    <property type="entry name" value="Ankyrin repeat-containing domain"/>
    <property type="match status" value="2"/>
</dbReference>
<proteinExistence type="predicted"/>
<dbReference type="InterPro" id="IPR050776">
    <property type="entry name" value="Ank_Repeat/CDKN_Inhibitor"/>
</dbReference>
<feature type="repeat" description="ANK" evidence="3">
    <location>
        <begin position="171"/>
        <end position="207"/>
    </location>
</feature>
<dbReference type="InterPro" id="IPR036770">
    <property type="entry name" value="Ankyrin_rpt-contain_sf"/>
</dbReference>
<feature type="repeat" description="ANK" evidence="3">
    <location>
        <begin position="105"/>
        <end position="137"/>
    </location>
</feature>
<evidence type="ECO:0000256" key="1">
    <source>
        <dbReference type="ARBA" id="ARBA00022737"/>
    </source>
</evidence>
<evidence type="ECO:0000256" key="2">
    <source>
        <dbReference type="ARBA" id="ARBA00023043"/>
    </source>
</evidence>
<keyword evidence="1" id="KW-0677">Repeat</keyword>
<keyword evidence="5" id="KW-1185">Reference proteome</keyword>
<keyword evidence="2 3" id="KW-0040">ANK repeat</keyword>
<protein>
    <submittedName>
        <fullName evidence="4">Uncharacterized protein</fullName>
    </submittedName>
</protein>